<protein>
    <recommendedName>
        <fullName evidence="2">Arylsulfotransferase (ASST)</fullName>
    </recommendedName>
</protein>
<dbReference type="Pfam" id="PF05935">
    <property type="entry name" value="Arylsulfotrans"/>
    <property type="match status" value="1"/>
</dbReference>
<name>A0A381Y3E1_9ZZZZ</name>
<gene>
    <name evidence="1" type="ORF">METZ01_LOCUS124234</name>
</gene>
<dbReference type="InterPro" id="IPR053143">
    <property type="entry name" value="Arylsulfate_ST"/>
</dbReference>
<reference evidence="1" key="1">
    <citation type="submission" date="2018-05" db="EMBL/GenBank/DDBJ databases">
        <authorList>
            <person name="Lanie J.A."/>
            <person name="Ng W.-L."/>
            <person name="Kazmierczak K.M."/>
            <person name="Andrzejewski T.M."/>
            <person name="Davidsen T.M."/>
            <person name="Wayne K.J."/>
            <person name="Tettelin H."/>
            <person name="Glass J.I."/>
            <person name="Rusch D."/>
            <person name="Podicherti R."/>
            <person name="Tsui H.-C.T."/>
            <person name="Winkler M.E."/>
        </authorList>
    </citation>
    <scope>NUCLEOTIDE SEQUENCE</scope>
</reference>
<feature type="non-terminal residue" evidence="1">
    <location>
        <position position="459"/>
    </location>
</feature>
<dbReference type="PANTHER" id="PTHR35340:SF5">
    <property type="entry name" value="ASST-DOMAIN-CONTAINING PROTEIN"/>
    <property type="match status" value="1"/>
</dbReference>
<evidence type="ECO:0008006" key="2">
    <source>
        <dbReference type="Google" id="ProtNLM"/>
    </source>
</evidence>
<dbReference type="PANTHER" id="PTHR35340">
    <property type="entry name" value="PQQ ENZYME REPEAT PROTEIN-RELATED"/>
    <property type="match status" value="1"/>
</dbReference>
<organism evidence="1">
    <name type="scientific">marine metagenome</name>
    <dbReference type="NCBI Taxonomy" id="408172"/>
    <lineage>
        <taxon>unclassified sequences</taxon>
        <taxon>metagenomes</taxon>
        <taxon>ecological metagenomes</taxon>
    </lineage>
</organism>
<accession>A0A381Y3E1</accession>
<dbReference type="AlphaFoldDB" id="A0A381Y3E1"/>
<dbReference type="EMBL" id="UINC01017271">
    <property type="protein sequence ID" value="SVA71380.1"/>
    <property type="molecule type" value="Genomic_DNA"/>
</dbReference>
<dbReference type="GO" id="GO:0004062">
    <property type="term" value="F:aryl sulfotransferase activity"/>
    <property type="evidence" value="ECO:0007669"/>
    <property type="project" value="InterPro"/>
</dbReference>
<dbReference type="InterPro" id="IPR010262">
    <property type="entry name" value="Arylsulfotransferase_bact"/>
</dbReference>
<sequence>MNYGIKISLTSFILGITLCSAEVFDGYTLFSPTGGGPGGGTGGTSYLLDNNMNTVHTWVHPRGAASMPYLLADSSIIYPYRVQSPTMSSGGVGGGIAHIAWDGTVLWQFTVSDDIYQHHHDVQPLPNGNILVIAWERKTAADAYAMGRQTIDNPLGEMWSTAILELEMVLPNQANIVWEWHLWDHLIQDHDSSLPGFGVISEHPELMDINYGDVGGGGGPGGSNADWKHVNAIDYNPNLDQIVISSRHHGEVYIIDHSTTTEEAAVHAGGNSGKGGDFLYRWGNPQVYDRGASAQQQLDSQHGVNWIPAGSPGAGNLILYNNNYAAQSSAVFEIVTPLSADSSNYILPGPQPFGPLGPVWLHTGGFHSNVQSGAFRLPNGNTLISVADDAIIFEVDSSGSTVWDYSFGGTNTMIARAQKYSTDFLGIGDTTGFPDYRLGDVNFDEYIDIYDLCYTIDMV</sequence>
<evidence type="ECO:0000313" key="1">
    <source>
        <dbReference type="EMBL" id="SVA71380.1"/>
    </source>
</evidence>
<proteinExistence type="predicted"/>